<dbReference type="AlphaFoldDB" id="A0AAV2E6Q9"/>
<gene>
    <name evidence="1" type="ORF">LTRI10_LOCUS22918</name>
</gene>
<evidence type="ECO:0008006" key="3">
    <source>
        <dbReference type="Google" id="ProtNLM"/>
    </source>
</evidence>
<protein>
    <recommendedName>
        <fullName evidence="3">Reverse transcriptase Ty1/copia-type domain-containing protein</fullName>
    </recommendedName>
</protein>
<evidence type="ECO:0000313" key="2">
    <source>
        <dbReference type="Proteomes" id="UP001497516"/>
    </source>
</evidence>
<dbReference type="EMBL" id="OZ034817">
    <property type="protein sequence ID" value="CAL1381544.1"/>
    <property type="molecule type" value="Genomic_DNA"/>
</dbReference>
<accession>A0AAV2E6Q9</accession>
<sequence>MVVTGDDSLGIDHLTRGLHAAFSLEKLGSLSYLLGLEVHRTMGGDCTPVSTPMELNLKLGRESRELLEDGVK</sequence>
<dbReference type="Proteomes" id="UP001497516">
    <property type="component" value="Chromosome 4"/>
</dbReference>
<organism evidence="1 2">
    <name type="scientific">Linum trigynum</name>
    <dbReference type="NCBI Taxonomy" id="586398"/>
    <lineage>
        <taxon>Eukaryota</taxon>
        <taxon>Viridiplantae</taxon>
        <taxon>Streptophyta</taxon>
        <taxon>Embryophyta</taxon>
        <taxon>Tracheophyta</taxon>
        <taxon>Spermatophyta</taxon>
        <taxon>Magnoliopsida</taxon>
        <taxon>eudicotyledons</taxon>
        <taxon>Gunneridae</taxon>
        <taxon>Pentapetalae</taxon>
        <taxon>rosids</taxon>
        <taxon>fabids</taxon>
        <taxon>Malpighiales</taxon>
        <taxon>Linaceae</taxon>
        <taxon>Linum</taxon>
    </lineage>
</organism>
<keyword evidence="2" id="KW-1185">Reference proteome</keyword>
<proteinExistence type="predicted"/>
<name>A0AAV2E6Q9_9ROSI</name>
<reference evidence="1 2" key="1">
    <citation type="submission" date="2024-04" db="EMBL/GenBank/DDBJ databases">
        <authorList>
            <person name="Fracassetti M."/>
        </authorList>
    </citation>
    <scope>NUCLEOTIDE SEQUENCE [LARGE SCALE GENOMIC DNA]</scope>
</reference>
<evidence type="ECO:0000313" key="1">
    <source>
        <dbReference type="EMBL" id="CAL1381544.1"/>
    </source>
</evidence>